<name>A0AAV0TAE1_HYABA</name>
<dbReference type="EMBL" id="CANTFL010000174">
    <property type="protein sequence ID" value="CAI5717259.1"/>
    <property type="molecule type" value="Genomic_DNA"/>
</dbReference>
<comment type="caution">
    <text evidence="1">The sequence shown here is derived from an EMBL/GenBank/DDBJ whole genome shotgun (WGS) entry which is preliminary data.</text>
</comment>
<sequence>MERTRIARRVVRVAECAPVHTARASVIRTTGQSSVTTPTRETANRQLFAGLVEVLYAQQVWVAARADIWTTGDRGWAGQVHCVSVYLDESATGGGRLIDGEVDATVSEKVLTAVRQNAHTLQWKLSSNWSDGAGALSRDELANALEDVAQVLVDAFHAVQVQTFHASTSQRAKVEHKLLQQCADLDVVVLKHLRTGGHCVRFAVPLFGENAAWTLTRTLVDVEDVEAVYLPASFAGPNFCTATEQLTICIGYPLDNDEKTEVDDGSWPVVIEWPARMLLSSQVTQLPASSRTVSSVELIDSCKKMVLQQWKRRKDFIGDLRRYAVVLEYDAVDFSQVFFMLQEQLNAQAPLRIIVLRLEFTAAFFSTNRMSDLRVTLLDGEDGKAPVVVVLAASDTPISLDTAANSQACVARFLEHTHKSLLEHLYGE</sequence>
<evidence type="ECO:0008006" key="3">
    <source>
        <dbReference type="Google" id="ProtNLM"/>
    </source>
</evidence>
<reference evidence="1" key="1">
    <citation type="submission" date="2022-12" db="EMBL/GenBank/DDBJ databases">
        <authorList>
            <person name="Webb A."/>
        </authorList>
    </citation>
    <scope>NUCLEOTIDE SEQUENCE</scope>
    <source>
        <strain evidence="1">Hp1</strain>
    </source>
</reference>
<protein>
    <recommendedName>
        <fullName evidence="3">EF-hand domain-containing protein</fullName>
    </recommendedName>
</protein>
<keyword evidence="2" id="KW-1185">Reference proteome</keyword>
<accession>A0AAV0TAE1</accession>
<evidence type="ECO:0000313" key="1">
    <source>
        <dbReference type="EMBL" id="CAI5717259.1"/>
    </source>
</evidence>
<evidence type="ECO:0000313" key="2">
    <source>
        <dbReference type="Proteomes" id="UP001162031"/>
    </source>
</evidence>
<dbReference type="AlphaFoldDB" id="A0AAV0TAE1"/>
<gene>
    <name evidence="1" type="ORF">HBR001_LOCUS1783</name>
</gene>
<dbReference type="Proteomes" id="UP001162031">
    <property type="component" value="Unassembled WGS sequence"/>
</dbReference>
<proteinExistence type="predicted"/>
<organism evidence="1 2">
    <name type="scientific">Hyaloperonospora brassicae</name>
    <name type="common">Brassica downy mildew</name>
    <name type="synonym">Peronospora brassicae</name>
    <dbReference type="NCBI Taxonomy" id="162125"/>
    <lineage>
        <taxon>Eukaryota</taxon>
        <taxon>Sar</taxon>
        <taxon>Stramenopiles</taxon>
        <taxon>Oomycota</taxon>
        <taxon>Peronosporomycetes</taxon>
        <taxon>Peronosporales</taxon>
        <taxon>Peronosporaceae</taxon>
        <taxon>Hyaloperonospora</taxon>
    </lineage>
</organism>